<evidence type="ECO:0000256" key="2">
    <source>
        <dbReference type="ARBA" id="ARBA00004370"/>
    </source>
</evidence>
<dbReference type="AlphaFoldDB" id="A0A0D0CBA4"/>
<evidence type="ECO:0000256" key="6">
    <source>
        <dbReference type="ARBA" id="ARBA00022692"/>
    </source>
</evidence>
<evidence type="ECO:0000256" key="9">
    <source>
        <dbReference type="ARBA" id="ARBA00023002"/>
    </source>
</evidence>
<keyword evidence="7 13" id="KW-0479">Metal-binding</keyword>
<dbReference type="GO" id="GO:0005506">
    <property type="term" value="F:iron ion binding"/>
    <property type="evidence" value="ECO:0007669"/>
    <property type="project" value="InterPro"/>
</dbReference>
<organism evidence="16 17">
    <name type="scientific">Collybiopsis luxurians FD-317 M1</name>
    <dbReference type="NCBI Taxonomy" id="944289"/>
    <lineage>
        <taxon>Eukaryota</taxon>
        <taxon>Fungi</taxon>
        <taxon>Dikarya</taxon>
        <taxon>Basidiomycota</taxon>
        <taxon>Agaricomycotina</taxon>
        <taxon>Agaricomycetes</taxon>
        <taxon>Agaricomycetidae</taxon>
        <taxon>Agaricales</taxon>
        <taxon>Marasmiineae</taxon>
        <taxon>Omphalotaceae</taxon>
        <taxon>Collybiopsis</taxon>
        <taxon>Collybiopsis luxurians</taxon>
    </lineage>
</organism>
<dbReference type="EMBL" id="KN834807">
    <property type="protein sequence ID" value="KIK55317.1"/>
    <property type="molecule type" value="Genomic_DNA"/>
</dbReference>
<evidence type="ECO:0000256" key="10">
    <source>
        <dbReference type="ARBA" id="ARBA00023004"/>
    </source>
</evidence>
<keyword evidence="8 15" id="KW-1133">Transmembrane helix</keyword>
<evidence type="ECO:0000256" key="5">
    <source>
        <dbReference type="ARBA" id="ARBA00022617"/>
    </source>
</evidence>
<evidence type="ECO:0000256" key="13">
    <source>
        <dbReference type="PIRSR" id="PIRSR602401-1"/>
    </source>
</evidence>
<reference evidence="16 17" key="1">
    <citation type="submission" date="2014-04" db="EMBL/GenBank/DDBJ databases">
        <title>Evolutionary Origins and Diversification of the Mycorrhizal Mutualists.</title>
        <authorList>
            <consortium name="DOE Joint Genome Institute"/>
            <consortium name="Mycorrhizal Genomics Consortium"/>
            <person name="Kohler A."/>
            <person name="Kuo A."/>
            <person name="Nagy L.G."/>
            <person name="Floudas D."/>
            <person name="Copeland A."/>
            <person name="Barry K.W."/>
            <person name="Cichocki N."/>
            <person name="Veneault-Fourrey C."/>
            <person name="LaButti K."/>
            <person name="Lindquist E.A."/>
            <person name="Lipzen A."/>
            <person name="Lundell T."/>
            <person name="Morin E."/>
            <person name="Murat C."/>
            <person name="Riley R."/>
            <person name="Ohm R."/>
            <person name="Sun H."/>
            <person name="Tunlid A."/>
            <person name="Henrissat B."/>
            <person name="Grigoriev I.V."/>
            <person name="Hibbett D.S."/>
            <person name="Martin F."/>
        </authorList>
    </citation>
    <scope>NUCLEOTIDE SEQUENCE [LARGE SCALE GENOMIC DNA]</scope>
    <source>
        <strain evidence="16 17">FD-317 M1</strain>
    </source>
</reference>
<evidence type="ECO:0000256" key="14">
    <source>
        <dbReference type="RuleBase" id="RU000461"/>
    </source>
</evidence>
<evidence type="ECO:0000256" key="1">
    <source>
        <dbReference type="ARBA" id="ARBA00001971"/>
    </source>
</evidence>
<dbReference type="InterPro" id="IPR036396">
    <property type="entry name" value="Cyt_P450_sf"/>
</dbReference>
<keyword evidence="9 14" id="KW-0560">Oxidoreductase</keyword>
<keyword evidence="17" id="KW-1185">Reference proteome</keyword>
<evidence type="ECO:0000256" key="7">
    <source>
        <dbReference type="ARBA" id="ARBA00022723"/>
    </source>
</evidence>
<evidence type="ECO:0000256" key="4">
    <source>
        <dbReference type="ARBA" id="ARBA00010617"/>
    </source>
</evidence>
<dbReference type="PANTHER" id="PTHR24305:SF166">
    <property type="entry name" value="CYTOCHROME P450 12A4, MITOCHONDRIAL-RELATED"/>
    <property type="match status" value="1"/>
</dbReference>
<evidence type="ECO:0000256" key="12">
    <source>
        <dbReference type="ARBA" id="ARBA00023136"/>
    </source>
</evidence>
<evidence type="ECO:0000256" key="8">
    <source>
        <dbReference type="ARBA" id="ARBA00022989"/>
    </source>
</evidence>
<dbReference type="HOGENOM" id="CLU_001570_14_4_1"/>
<dbReference type="GO" id="GO:0020037">
    <property type="term" value="F:heme binding"/>
    <property type="evidence" value="ECO:0007669"/>
    <property type="project" value="InterPro"/>
</dbReference>
<evidence type="ECO:0000256" key="3">
    <source>
        <dbReference type="ARBA" id="ARBA00004721"/>
    </source>
</evidence>
<proteinExistence type="inferred from homology"/>
<dbReference type="Proteomes" id="UP000053593">
    <property type="component" value="Unassembled WGS sequence"/>
</dbReference>
<accession>A0A0D0CBA4</accession>
<evidence type="ECO:0000313" key="17">
    <source>
        <dbReference type="Proteomes" id="UP000053593"/>
    </source>
</evidence>
<keyword evidence="10 13" id="KW-0408">Iron</keyword>
<feature type="binding site" description="axial binding residue" evidence="13">
    <location>
        <position position="443"/>
    </location>
    <ligand>
        <name>heme</name>
        <dbReference type="ChEBI" id="CHEBI:30413"/>
    </ligand>
    <ligandPart>
        <name>Fe</name>
        <dbReference type="ChEBI" id="CHEBI:18248"/>
    </ligandPart>
</feature>
<dbReference type="PRINTS" id="PR00463">
    <property type="entry name" value="EP450I"/>
</dbReference>
<dbReference type="InterPro" id="IPR050121">
    <property type="entry name" value="Cytochrome_P450_monoxygenase"/>
</dbReference>
<sequence>MSTYLLSYFALSYLGALTLYRLFLHPLRKHPGPLLAAVSGGYEVYFNIIKGGGLVTELVRLHEVYGPIVRIGPNKLHFNDRNAYHDIYTHGSTLTKEPAFYHGTMAHVQDSSIYFWDPQKSRDRRAILGPLFSRRAVISLEYLIQQKIDKLVTLLQDHYPSANTPISLSTAYRALATDVITSYSFAESLDTLHDPTLSHPLLPGVQSTIKGIWIQRYFPFINNLSNSLPVPILLSLLPSFKGFVDMTIGFQRQIDKLTREPELLRSIDGVEHETIYHHLLKPSKDLERPPMRSLMGEAFTLVMAGSDTVANTCTVGTFYALKDPSIRRKLVEELKEAWPDKEAPMGCVKLEDLPYLTAFIKESLRFSIGIIHPLPRVVHESTPEIAGLRLAPGTIVSMSALFLHMNPDVFPNPHEFNPERWLVSDTTDMMHDLAPFSKGPRMCLGFTYVPNLLISHFRSLELILPLLLGCNYTSLAWCELYLIFANLFRKLDLKLVIEEDTIDNFIWQEDDHRDYFVPSWNKGYRVFARELSE</sequence>
<dbReference type="InterPro" id="IPR001128">
    <property type="entry name" value="Cyt_P450"/>
</dbReference>
<dbReference type="PANTHER" id="PTHR24305">
    <property type="entry name" value="CYTOCHROME P450"/>
    <property type="match status" value="1"/>
</dbReference>
<keyword evidence="5 13" id="KW-0349">Heme</keyword>
<evidence type="ECO:0008006" key="18">
    <source>
        <dbReference type="Google" id="ProtNLM"/>
    </source>
</evidence>
<dbReference type="GO" id="GO:0016705">
    <property type="term" value="F:oxidoreductase activity, acting on paired donors, with incorporation or reduction of molecular oxygen"/>
    <property type="evidence" value="ECO:0007669"/>
    <property type="project" value="InterPro"/>
</dbReference>
<comment type="pathway">
    <text evidence="3">Secondary metabolite biosynthesis; terpenoid biosynthesis.</text>
</comment>
<keyword evidence="6 15" id="KW-0812">Transmembrane</keyword>
<dbReference type="GO" id="GO:0016020">
    <property type="term" value="C:membrane"/>
    <property type="evidence" value="ECO:0007669"/>
    <property type="project" value="UniProtKB-SubCell"/>
</dbReference>
<comment type="cofactor">
    <cofactor evidence="1 13">
        <name>heme</name>
        <dbReference type="ChEBI" id="CHEBI:30413"/>
    </cofactor>
</comment>
<keyword evidence="11 14" id="KW-0503">Monooxygenase</keyword>
<dbReference type="Pfam" id="PF00067">
    <property type="entry name" value="p450"/>
    <property type="match status" value="1"/>
</dbReference>
<dbReference type="GO" id="GO:0004497">
    <property type="term" value="F:monooxygenase activity"/>
    <property type="evidence" value="ECO:0007669"/>
    <property type="project" value="UniProtKB-KW"/>
</dbReference>
<dbReference type="CDD" id="cd11062">
    <property type="entry name" value="CYP58-like"/>
    <property type="match status" value="1"/>
</dbReference>
<evidence type="ECO:0000256" key="15">
    <source>
        <dbReference type="SAM" id="Phobius"/>
    </source>
</evidence>
<dbReference type="InterPro" id="IPR002401">
    <property type="entry name" value="Cyt_P450_E_grp-I"/>
</dbReference>
<dbReference type="Gene3D" id="1.10.630.10">
    <property type="entry name" value="Cytochrome P450"/>
    <property type="match status" value="1"/>
</dbReference>
<dbReference type="SUPFAM" id="SSF48264">
    <property type="entry name" value="Cytochrome P450"/>
    <property type="match status" value="1"/>
</dbReference>
<evidence type="ECO:0000256" key="11">
    <source>
        <dbReference type="ARBA" id="ARBA00023033"/>
    </source>
</evidence>
<evidence type="ECO:0000313" key="16">
    <source>
        <dbReference type="EMBL" id="KIK55317.1"/>
    </source>
</evidence>
<comment type="similarity">
    <text evidence="4 14">Belongs to the cytochrome P450 family.</text>
</comment>
<gene>
    <name evidence="16" type="ORF">GYMLUDRAFT_841903</name>
</gene>
<comment type="subcellular location">
    <subcellularLocation>
        <location evidence="2">Membrane</location>
    </subcellularLocation>
</comment>
<dbReference type="OrthoDB" id="1470350at2759"/>
<dbReference type="PROSITE" id="PS00086">
    <property type="entry name" value="CYTOCHROME_P450"/>
    <property type="match status" value="1"/>
</dbReference>
<name>A0A0D0CBA4_9AGAR</name>
<protein>
    <recommendedName>
        <fullName evidence="18">Cytochrome P450</fullName>
    </recommendedName>
</protein>
<feature type="transmembrane region" description="Helical" evidence="15">
    <location>
        <begin position="6"/>
        <end position="24"/>
    </location>
</feature>
<keyword evidence="12 15" id="KW-0472">Membrane</keyword>
<dbReference type="InterPro" id="IPR017972">
    <property type="entry name" value="Cyt_P450_CS"/>
</dbReference>